<evidence type="ECO:0000313" key="2">
    <source>
        <dbReference type="Proteomes" id="UP000524450"/>
    </source>
</evidence>
<proteinExistence type="predicted"/>
<name>A0A840FL78_9BURK</name>
<dbReference type="RefSeq" id="WP_184637242.1">
    <property type="nucleotide sequence ID" value="NZ_JACIFZ010000002.1"/>
</dbReference>
<reference evidence="1 2" key="1">
    <citation type="submission" date="2020-08" db="EMBL/GenBank/DDBJ databases">
        <title>Genomic Encyclopedia of Type Strains, Phase IV (KMG-V): Genome sequencing to study the core and pangenomes of soil and plant-associated prokaryotes.</title>
        <authorList>
            <person name="Whitman W."/>
        </authorList>
    </citation>
    <scope>NUCLEOTIDE SEQUENCE [LARGE SCALE GENOMIC DNA]</scope>
    <source>
        <strain evidence="1 2">34/80</strain>
    </source>
</reference>
<organism evidence="1 2">
    <name type="scientific">Variovorax guangxiensis</name>
    <dbReference type="NCBI Taxonomy" id="1775474"/>
    <lineage>
        <taxon>Bacteria</taxon>
        <taxon>Pseudomonadati</taxon>
        <taxon>Pseudomonadota</taxon>
        <taxon>Betaproteobacteria</taxon>
        <taxon>Burkholderiales</taxon>
        <taxon>Comamonadaceae</taxon>
        <taxon>Variovorax</taxon>
    </lineage>
</organism>
<evidence type="ECO:0000313" key="1">
    <source>
        <dbReference type="EMBL" id="MBB4221184.1"/>
    </source>
</evidence>
<comment type="caution">
    <text evidence="1">The sequence shown here is derived from an EMBL/GenBank/DDBJ whole genome shotgun (WGS) entry which is preliminary data.</text>
</comment>
<dbReference type="EMBL" id="JACIFZ010000002">
    <property type="protein sequence ID" value="MBB4221184.1"/>
    <property type="molecule type" value="Genomic_DNA"/>
</dbReference>
<dbReference type="AlphaFoldDB" id="A0A840FL78"/>
<sequence>MVATAIPLDQVLNLVSDTLVSNYRFHPAGYVTATFGEKNGPLAAPVFSYRVTSEESVEIIDSDGRIERWTGIRVEGDLLHVERDCQYQTFTIRKPVP</sequence>
<dbReference type="Proteomes" id="UP000524450">
    <property type="component" value="Unassembled WGS sequence"/>
</dbReference>
<accession>A0A840FL78</accession>
<gene>
    <name evidence="1" type="ORF">GGD71_001944</name>
</gene>
<protein>
    <submittedName>
        <fullName evidence="1">Uncharacterized protein</fullName>
    </submittedName>
</protein>